<reference evidence="26 27" key="1">
    <citation type="submission" date="2010-12" db="EMBL/GenBank/DDBJ databases">
        <title>Complete sequence of Ethanoligenens harbinense YUAN-3.</title>
        <authorList>
            <person name="Lucas S."/>
            <person name="Copeland A."/>
            <person name="Lapidus A."/>
            <person name="Cheng J.-F."/>
            <person name="Bruce D."/>
            <person name="Goodwin L."/>
            <person name="Pitluck S."/>
            <person name="Chertkov O."/>
            <person name="Misra M."/>
            <person name="Detter J.C."/>
            <person name="Han C."/>
            <person name="Tapia R."/>
            <person name="Land M."/>
            <person name="Hauser L."/>
            <person name="Jeffries C."/>
            <person name="Kyrpides N."/>
            <person name="Ivanova N."/>
            <person name="Mikhailova N."/>
            <person name="Wang A."/>
            <person name="Mouttaki H."/>
            <person name="He Z."/>
            <person name="Zhou J."/>
            <person name="Hemme C.L."/>
            <person name="Woyke T."/>
        </authorList>
    </citation>
    <scope>NUCLEOTIDE SEQUENCE [LARGE SCALE GENOMIC DNA]</scope>
    <source>
        <strain evidence="27">DSM 18485 / JCM 12961 / CGMCC 1.5033 / YUAN-3</strain>
    </source>
</reference>
<dbReference type="KEGG" id="eha:Ethha_1173"/>
<dbReference type="InterPro" id="IPR005720">
    <property type="entry name" value="Dihydroorotate_DH_cat"/>
</dbReference>
<dbReference type="PROSITE" id="PS00198">
    <property type="entry name" value="4FE4S_FER_1"/>
    <property type="match status" value="1"/>
</dbReference>
<evidence type="ECO:0000256" key="19">
    <source>
        <dbReference type="ARBA" id="ARBA00047685"/>
    </source>
</evidence>
<evidence type="ECO:0000256" key="14">
    <source>
        <dbReference type="ARBA" id="ARBA00023027"/>
    </source>
</evidence>
<dbReference type="eggNOG" id="COG0167">
    <property type="taxonomic scope" value="Bacteria"/>
</dbReference>
<dbReference type="eggNOG" id="COG1146">
    <property type="taxonomic scope" value="Bacteria"/>
</dbReference>
<keyword evidence="27" id="KW-1185">Reference proteome</keyword>
<comment type="catalytic activity">
    <reaction evidence="20">
        <text>5,6-dihydrouracil + NAD(+) = uracil + NADH + H(+)</text>
        <dbReference type="Rhea" id="RHEA:20189"/>
        <dbReference type="ChEBI" id="CHEBI:15378"/>
        <dbReference type="ChEBI" id="CHEBI:15901"/>
        <dbReference type="ChEBI" id="CHEBI:17568"/>
        <dbReference type="ChEBI" id="CHEBI:57540"/>
        <dbReference type="ChEBI" id="CHEBI:57945"/>
        <dbReference type="EC" id="1.3.1.1"/>
    </reaction>
</comment>
<evidence type="ECO:0000256" key="1">
    <source>
        <dbReference type="ARBA" id="ARBA00001917"/>
    </source>
</evidence>
<dbReference type="GO" id="GO:0046872">
    <property type="term" value="F:metal ion binding"/>
    <property type="evidence" value="ECO:0007669"/>
    <property type="project" value="UniProtKB-KW"/>
</dbReference>
<comment type="pathway">
    <text evidence="3">Pyrimidine metabolism; UMP biosynthesis via de novo pathway; orotate from (S)-dihydroorotate (NAD(+) route): step 1/1.</text>
</comment>
<dbReference type="AlphaFoldDB" id="E6U518"/>
<organism evidence="26 27">
    <name type="scientific">Ethanoligenens harbinense (strain DSM 18485 / JCM 12961 / CGMCC 1.5033 / YUAN-3)</name>
    <dbReference type="NCBI Taxonomy" id="663278"/>
    <lineage>
        <taxon>Bacteria</taxon>
        <taxon>Bacillati</taxon>
        <taxon>Bacillota</taxon>
        <taxon>Clostridia</taxon>
        <taxon>Eubacteriales</taxon>
        <taxon>Oscillospiraceae</taxon>
        <taxon>Ethanoligenens</taxon>
    </lineage>
</organism>
<evidence type="ECO:0000256" key="17">
    <source>
        <dbReference type="ARBA" id="ARBA00032046"/>
    </source>
</evidence>
<dbReference type="NCBIfam" id="NF006183">
    <property type="entry name" value="PRK08318.1"/>
    <property type="match status" value="1"/>
</dbReference>
<comment type="catalytic activity">
    <reaction evidence="19">
        <text>5,6-dihydrothymine + NAD(+) = thymine + NADH + H(+)</text>
        <dbReference type="Rhea" id="RHEA:28791"/>
        <dbReference type="ChEBI" id="CHEBI:15378"/>
        <dbReference type="ChEBI" id="CHEBI:17821"/>
        <dbReference type="ChEBI" id="CHEBI:27468"/>
        <dbReference type="ChEBI" id="CHEBI:57540"/>
        <dbReference type="ChEBI" id="CHEBI:57945"/>
        <dbReference type="EC" id="1.3.1.1"/>
    </reaction>
</comment>
<dbReference type="EC" id="1.3.1.1" evidence="24"/>
<evidence type="ECO:0000256" key="11">
    <source>
        <dbReference type="ARBA" id="ARBA00023002"/>
    </source>
</evidence>
<name>E6U518_ETHHY</name>
<dbReference type="Gene3D" id="3.20.20.70">
    <property type="entry name" value="Aldolase class I"/>
    <property type="match status" value="1"/>
</dbReference>
<evidence type="ECO:0000313" key="26">
    <source>
        <dbReference type="EMBL" id="ADU26724.1"/>
    </source>
</evidence>
<evidence type="ECO:0000256" key="16">
    <source>
        <dbReference type="ARBA" id="ARBA00030119"/>
    </source>
</evidence>
<evidence type="ECO:0000256" key="23">
    <source>
        <dbReference type="ARBA" id="ARBA00049714"/>
    </source>
</evidence>
<evidence type="ECO:0000256" key="7">
    <source>
        <dbReference type="ARBA" id="ARBA00018101"/>
    </source>
</evidence>
<keyword evidence="10" id="KW-0479">Metal-binding</keyword>
<comment type="subunit">
    <text evidence="23">Heterotetramer of 2 PreA and 2 PreT subunits.</text>
</comment>
<dbReference type="Gene3D" id="3.30.70.20">
    <property type="match status" value="1"/>
</dbReference>
<dbReference type="InterPro" id="IPR013785">
    <property type="entry name" value="Aldolase_TIM"/>
</dbReference>
<sequence>MRHDLSITFCGVPCENPFFLSSSCVAGNYEMCARALEAGWGGIVFKTIGFYQANEVSPRFDTLSHGGVAFGGFRNLEQISDHPLEENMDVLRRLKQAYPQKVLVASIMGETEEEWTKLARLAEQVGVDMLECNFSCPQMTKSTMGSDVGQSKELVETYCRAVRKGTKLPVLAKMTPNIGNMEPVAIAAMRGGADGIAAINTIKSITRLDVEHFSAYPDVDGQSSVSGYSGEAVRPIALRFIHDLAKHPQLQNVPISGIGGIETWRDALEFFLLGARNVQVTTAVMEYGYRIVDDMRDGLAAYMENKGIRHLDELVGRALPHLVPSSALRRDYRVLPVIDRDACVGCGRCFISCRDGAHQAISWEKTTRRPDVLTEKCVGCHLCTLVCPTQAIHPGERVAKA</sequence>
<dbReference type="RefSeq" id="WP_013485085.1">
    <property type="nucleotide sequence ID" value="NC_014828.1"/>
</dbReference>
<dbReference type="SUPFAM" id="SSF51395">
    <property type="entry name" value="FMN-linked oxidoreductases"/>
    <property type="match status" value="1"/>
</dbReference>
<evidence type="ECO:0000256" key="20">
    <source>
        <dbReference type="ARBA" id="ARBA00048792"/>
    </source>
</evidence>
<evidence type="ECO:0000259" key="25">
    <source>
        <dbReference type="PROSITE" id="PS51379"/>
    </source>
</evidence>
<dbReference type="GO" id="GO:0051536">
    <property type="term" value="F:iron-sulfur cluster binding"/>
    <property type="evidence" value="ECO:0007669"/>
    <property type="project" value="UniProtKB-KW"/>
</dbReference>
<comment type="function">
    <text evidence="2">Catalyzes the conversion of dihydroorotate to orotate with NAD(+) as electron acceptor.</text>
</comment>
<evidence type="ECO:0000256" key="8">
    <source>
        <dbReference type="ARBA" id="ARBA00022630"/>
    </source>
</evidence>
<protein>
    <recommendedName>
        <fullName evidence="7">Dihydroorotate dehydrogenase B (NAD(+)), catalytic subunit</fullName>
        <ecNumber evidence="24">1.3.1.1</ecNumber>
        <ecNumber evidence="6">1.3.1.14</ecNumber>
    </recommendedName>
    <alternativeName>
        <fullName evidence="15">Dihydroorotate oxidase B</fullName>
    </alternativeName>
    <alternativeName>
        <fullName evidence="18">Dihydrothymine dehydrogenase</fullName>
    </alternativeName>
    <alternativeName>
        <fullName evidence="16">Dihydrouracil dehydrogenase</fullName>
    </alternativeName>
    <alternativeName>
        <fullName evidence="17">Orotate reductase (NADH)</fullName>
    </alternativeName>
</protein>
<evidence type="ECO:0000256" key="22">
    <source>
        <dbReference type="ARBA" id="ARBA00049578"/>
    </source>
</evidence>
<dbReference type="PANTHER" id="PTHR43073:SF2">
    <property type="entry name" value="DIHYDROPYRIMIDINE DEHYDROGENASE [NADP(+)]"/>
    <property type="match status" value="1"/>
</dbReference>
<evidence type="ECO:0000313" key="27">
    <source>
        <dbReference type="Proteomes" id="UP000001551"/>
    </source>
</evidence>
<evidence type="ECO:0000256" key="15">
    <source>
        <dbReference type="ARBA" id="ARBA00029718"/>
    </source>
</evidence>
<dbReference type="SUPFAM" id="SSF54862">
    <property type="entry name" value="4Fe-4S ferredoxins"/>
    <property type="match status" value="1"/>
</dbReference>
<dbReference type="CDD" id="cd02940">
    <property type="entry name" value="DHPD_FMN"/>
    <property type="match status" value="1"/>
</dbReference>
<comment type="cofactor">
    <cofactor evidence="1">
        <name>FMN</name>
        <dbReference type="ChEBI" id="CHEBI:58210"/>
    </cofactor>
</comment>
<keyword evidence="11 26" id="KW-0560">Oxidoreductase</keyword>
<dbReference type="PROSITE" id="PS51379">
    <property type="entry name" value="4FE4S_FER_2"/>
    <property type="match status" value="2"/>
</dbReference>
<dbReference type="GO" id="GO:0005737">
    <property type="term" value="C:cytoplasm"/>
    <property type="evidence" value="ECO:0007669"/>
    <property type="project" value="InterPro"/>
</dbReference>
<evidence type="ECO:0000256" key="10">
    <source>
        <dbReference type="ARBA" id="ARBA00022723"/>
    </source>
</evidence>
<dbReference type="InterPro" id="IPR017896">
    <property type="entry name" value="4Fe4S_Fe-S-bd"/>
</dbReference>
<evidence type="ECO:0000256" key="3">
    <source>
        <dbReference type="ARBA" id="ARBA00004715"/>
    </source>
</evidence>
<gene>
    <name evidence="26" type="ordered locus">Ethha_1173</name>
</gene>
<accession>E6U518</accession>
<keyword evidence="13" id="KW-0411">Iron-sulfur</keyword>
<dbReference type="FunFam" id="3.20.20.70:FF:000027">
    <property type="entry name" value="Dihydropyrimidine dehydrogenase [NADP(+)]"/>
    <property type="match status" value="1"/>
</dbReference>
<evidence type="ECO:0000256" key="13">
    <source>
        <dbReference type="ARBA" id="ARBA00023014"/>
    </source>
</evidence>
<dbReference type="Pfam" id="PF01180">
    <property type="entry name" value="DHO_dh"/>
    <property type="match status" value="1"/>
</dbReference>
<feature type="domain" description="4Fe-4S ferredoxin-type" evidence="25">
    <location>
        <begin position="334"/>
        <end position="364"/>
    </location>
</feature>
<evidence type="ECO:0000256" key="2">
    <source>
        <dbReference type="ARBA" id="ARBA00003616"/>
    </source>
</evidence>
<comment type="function">
    <text evidence="22">Involved in pyrimidine base degradation. Catalyzes physiologically the reduction of uracil to 5,6-dihydrouracil (DHU) by using NADH as a specific cosubstrate. It also catalyzes the reverse reaction and the reduction of thymine to 5,6-dihydrothymine (DHT).</text>
</comment>
<proteinExistence type="inferred from homology"/>
<dbReference type="Pfam" id="PF14697">
    <property type="entry name" value="Fer4_21"/>
    <property type="match status" value="1"/>
</dbReference>
<feature type="domain" description="4Fe-4S ferredoxin-type" evidence="25">
    <location>
        <begin position="368"/>
        <end position="397"/>
    </location>
</feature>
<evidence type="ECO:0000256" key="12">
    <source>
        <dbReference type="ARBA" id="ARBA00023004"/>
    </source>
</evidence>
<evidence type="ECO:0000256" key="18">
    <source>
        <dbReference type="ARBA" id="ARBA00032722"/>
    </source>
</evidence>
<keyword evidence="9" id="KW-0288">FMN</keyword>
<dbReference type="EC" id="1.3.1.14" evidence="6"/>
<evidence type="ECO:0000256" key="9">
    <source>
        <dbReference type="ARBA" id="ARBA00022643"/>
    </source>
</evidence>
<evidence type="ECO:0000256" key="5">
    <source>
        <dbReference type="ARBA" id="ARBA00010804"/>
    </source>
</evidence>
<comment type="similarity">
    <text evidence="4">Belongs to the dihydroorotate dehydrogenase family. Type 1 subfamily.</text>
</comment>
<evidence type="ECO:0000256" key="24">
    <source>
        <dbReference type="ARBA" id="ARBA00049728"/>
    </source>
</evidence>
<dbReference type="InterPro" id="IPR017900">
    <property type="entry name" value="4Fe4S_Fe_S_CS"/>
</dbReference>
<dbReference type="GO" id="GO:0004159">
    <property type="term" value="F:dihydropyrimidine dehydrogenase (NAD+) activity"/>
    <property type="evidence" value="ECO:0007669"/>
    <property type="project" value="UniProtKB-EC"/>
</dbReference>
<dbReference type="GO" id="GO:0004589">
    <property type="term" value="F:dihydroorotate dehydrogenase (NAD+) activity"/>
    <property type="evidence" value="ECO:0007669"/>
    <property type="project" value="UniProtKB-EC"/>
</dbReference>
<evidence type="ECO:0000256" key="21">
    <source>
        <dbReference type="ARBA" id="ARBA00048996"/>
    </source>
</evidence>
<dbReference type="EMBL" id="CP002400">
    <property type="protein sequence ID" value="ADU26724.1"/>
    <property type="molecule type" value="Genomic_DNA"/>
</dbReference>
<keyword evidence="12" id="KW-0408">Iron</keyword>
<dbReference type="PANTHER" id="PTHR43073">
    <property type="entry name" value="DIHYDROPYRIMIDINE DEHYDROGENASE [NADP(+)]"/>
    <property type="match status" value="1"/>
</dbReference>
<dbReference type="HOGENOM" id="CLU_042042_4_2_9"/>
<keyword evidence="8" id="KW-0285">Flavoprotein</keyword>
<comment type="catalytic activity">
    <reaction evidence="21">
        <text>(S)-dihydroorotate + NAD(+) = orotate + NADH + H(+)</text>
        <dbReference type="Rhea" id="RHEA:13513"/>
        <dbReference type="ChEBI" id="CHEBI:15378"/>
        <dbReference type="ChEBI" id="CHEBI:30839"/>
        <dbReference type="ChEBI" id="CHEBI:30864"/>
        <dbReference type="ChEBI" id="CHEBI:57540"/>
        <dbReference type="ChEBI" id="CHEBI:57945"/>
        <dbReference type="EC" id="1.3.1.14"/>
    </reaction>
</comment>
<evidence type="ECO:0000256" key="6">
    <source>
        <dbReference type="ARBA" id="ARBA00012061"/>
    </source>
</evidence>
<evidence type="ECO:0000256" key="4">
    <source>
        <dbReference type="ARBA" id="ARBA00008008"/>
    </source>
</evidence>
<comment type="similarity">
    <text evidence="5">Belongs to the dihydropyrimidine dehydrogenase family.</text>
</comment>
<dbReference type="Proteomes" id="UP000001551">
    <property type="component" value="Chromosome"/>
</dbReference>
<keyword evidence="14" id="KW-0520">NAD</keyword>
<dbReference type="STRING" id="663278.Ethha_1173"/>